<keyword evidence="6" id="KW-0812">Transmembrane</keyword>
<dbReference type="InterPro" id="IPR029044">
    <property type="entry name" value="Nucleotide-diphossugar_trans"/>
</dbReference>
<keyword evidence="9" id="KW-1185">Reference proteome</keyword>
<reference evidence="8" key="1">
    <citation type="journal article" date="2014" name="Int. J. Syst. Evol. Microbiol.">
        <title>Complete genome sequence of Corynebacterium casei LMG S-19264T (=DSM 44701T), isolated from a smear-ripened cheese.</title>
        <authorList>
            <consortium name="US DOE Joint Genome Institute (JGI-PGF)"/>
            <person name="Walter F."/>
            <person name="Albersmeier A."/>
            <person name="Kalinowski J."/>
            <person name="Ruckert C."/>
        </authorList>
    </citation>
    <scope>NUCLEOTIDE SEQUENCE</scope>
    <source>
        <strain evidence="8">CGMCC 1.12997</strain>
    </source>
</reference>
<evidence type="ECO:0000256" key="2">
    <source>
        <dbReference type="ARBA" id="ARBA00022475"/>
    </source>
</evidence>
<feature type="domain" description="Glycosyltransferase 2-like" evidence="7">
    <location>
        <begin position="20"/>
        <end position="163"/>
    </location>
</feature>
<name>A0A917HP87_9BACT</name>
<dbReference type="GO" id="GO:0016757">
    <property type="term" value="F:glycosyltransferase activity"/>
    <property type="evidence" value="ECO:0007669"/>
    <property type="project" value="UniProtKB-KW"/>
</dbReference>
<dbReference type="PANTHER" id="PTHR43646:SF2">
    <property type="entry name" value="GLYCOSYLTRANSFERASE 2-LIKE DOMAIN-CONTAINING PROTEIN"/>
    <property type="match status" value="1"/>
</dbReference>
<keyword evidence="3" id="KW-0328">Glycosyltransferase</keyword>
<dbReference type="GO" id="GO:0005886">
    <property type="term" value="C:plasma membrane"/>
    <property type="evidence" value="ECO:0007669"/>
    <property type="project" value="UniProtKB-SubCell"/>
</dbReference>
<dbReference type="EMBL" id="BMGT01000003">
    <property type="protein sequence ID" value="GGG84735.1"/>
    <property type="molecule type" value="Genomic_DNA"/>
</dbReference>
<gene>
    <name evidence="8" type="ORF">GCM10011585_30660</name>
</gene>
<keyword evidence="4" id="KW-0808">Transferase</keyword>
<dbReference type="GO" id="GO:0016787">
    <property type="term" value="F:hydrolase activity"/>
    <property type="evidence" value="ECO:0007669"/>
    <property type="project" value="UniProtKB-KW"/>
</dbReference>
<dbReference type="Gene3D" id="3.90.550.10">
    <property type="entry name" value="Spore Coat Polysaccharide Biosynthesis Protein SpsA, Chain A"/>
    <property type="match status" value="1"/>
</dbReference>
<dbReference type="Pfam" id="PF00535">
    <property type="entry name" value="Glycos_transf_2"/>
    <property type="match status" value="1"/>
</dbReference>
<dbReference type="PANTHER" id="PTHR43646">
    <property type="entry name" value="GLYCOSYLTRANSFERASE"/>
    <property type="match status" value="1"/>
</dbReference>
<dbReference type="SUPFAM" id="SSF53448">
    <property type="entry name" value="Nucleotide-diphospho-sugar transferases"/>
    <property type="match status" value="1"/>
</dbReference>
<reference evidence="8" key="2">
    <citation type="submission" date="2020-09" db="EMBL/GenBank/DDBJ databases">
        <authorList>
            <person name="Sun Q."/>
            <person name="Zhou Y."/>
        </authorList>
    </citation>
    <scope>NUCLEOTIDE SEQUENCE</scope>
    <source>
        <strain evidence="8">CGMCC 1.12997</strain>
    </source>
</reference>
<dbReference type="AlphaFoldDB" id="A0A917HP87"/>
<dbReference type="Proteomes" id="UP000647241">
    <property type="component" value="Unassembled WGS sequence"/>
</dbReference>
<keyword evidence="2" id="KW-1003">Cell membrane</keyword>
<evidence type="ECO:0000256" key="1">
    <source>
        <dbReference type="ARBA" id="ARBA00004236"/>
    </source>
</evidence>
<keyword evidence="8" id="KW-0378">Hydrolase</keyword>
<comment type="subcellular location">
    <subcellularLocation>
        <location evidence="1">Cell membrane</location>
    </subcellularLocation>
</comment>
<evidence type="ECO:0000256" key="4">
    <source>
        <dbReference type="ARBA" id="ARBA00022679"/>
    </source>
</evidence>
<proteinExistence type="predicted"/>
<dbReference type="InterPro" id="IPR001173">
    <property type="entry name" value="Glyco_trans_2-like"/>
</dbReference>
<accession>A0A917HP87</accession>
<evidence type="ECO:0000256" key="5">
    <source>
        <dbReference type="ARBA" id="ARBA00023136"/>
    </source>
</evidence>
<feature type="transmembrane region" description="Helical" evidence="6">
    <location>
        <begin position="268"/>
        <end position="287"/>
    </location>
</feature>
<evidence type="ECO:0000313" key="8">
    <source>
        <dbReference type="EMBL" id="GGG84735.1"/>
    </source>
</evidence>
<evidence type="ECO:0000256" key="6">
    <source>
        <dbReference type="SAM" id="Phobius"/>
    </source>
</evidence>
<comment type="caution">
    <text evidence="8">The sequence shown here is derived from an EMBL/GenBank/DDBJ whole genome shotgun (WGS) entry which is preliminary data.</text>
</comment>
<dbReference type="CDD" id="cd00761">
    <property type="entry name" value="Glyco_tranf_GTA_type"/>
    <property type="match status" value="1"/>
</dbReference>
<dbReference type="RefSeq" id="WP_229739351.1">
    <property type="nucleotide sequence ID" value="NZ_BMGT01000003.1"/>
</dbReference>
<organism evidence="8 9">
    <name type="scientific">Edaphobacter dinghuensis</name>
    <dbReference type="NCBI Taxonomy" id="1560005"/>
    <lineage>
        <taxon>Bacteria</taxon>
        <taxon>Pseudomonadati</taxon>
        <taxon>Acidobacteriota</taxon>
        <taxon>Terriglobia</taxon>
        <taxon>Terriglobales</taxon>
        <taxon>Acidobacteriaceae</taxon>
        <taxon>Edaphobacter</taxon>
    </lineage>
</organism>
<sequence length="357" mass="39671">MNSSELDLELKPAAAELLLSVIIPARNEESVLGACLASLVRQSEPGFALGSQWELIVVNDDSTDRTRAIAEGYEGVVVMDAPPLNLNGAGVLSGKSNACWAGAQRARGKRLLFTDADTLHETGDLSRALHEMEKYKATLLSYSPRQIVTGFWQRAVMPLVFSELASVYPMKQVNNPESGLAAANGQFLMVERDAYFLVGGHRALGSTVLEDVALAHNIKSEERTIRFRYAPDALSTRMYRSTAEMMEGWTKNLALLFPRAIYLAAWRVLDVLLFFGLPGLAVGMYWLQPWQRGVLWLLWVRTLWRFYSRVARSNFPASDVVISILGVPLFVYLLVKSVVDHKVKKSVAWKGRTYSGG</sequence>
<evidence type="ECO:0000259" key="7">
    <source>
        <dbReference type="Pfam" id="PF00535"/>
    </source>
</evidence>
<evidence type="ECO:0000313" key="9">
    <source>
        <dbReference type="Proteomes" id="UP000647241"/>
    </source>
</evidence>
<keyword evidence="5 6" id="KW-0472">Membrane</keyword>
<keyword evidence="6" id="KW-1133">Transmembrane helix</keyword>
<evidence type="ECO:0000256" key="3">
    <source>
        <dbReference type="ARBA" id="ARBA00022676"/>
    </source>
</evidence>
<protein>
    <submittedName>
        <fullName evidence="8">Glycosyl hydrolase</fullName>
    </submittedName>
</protein>
<feature type="transmembrane region" description="Helical" evidence="6">
    <location>
        <begin position="315"/>
        <end position="335"/>
    </location>
</feature>